<dbReference type="AlphaFoldDB" id="A0AAP0IPJ1"/>
<name>A0AAP0IPJ1_9MAGN</name>
<keyword evidence="2" id="KW-1185">Reference proteome</keyword>
<protein>
    <submittedName>
        <fullName evidence="1">Uncharacterized protein</fullName>
    </submittedName>
</protein>
<gene>
    <name evidence="1" type="ORF">Scep_017439</name>
</gene>
<dbReference type="Proteomes" id="UP001419268">
    <property type="component" value="Unassembled WGS sequence"/>
</dbReference>
<dbReference type="EMBL" id="JBBNAG010000007">
    <property type="protein sequence ID" value="KAK9119346.1"/>
    <property type="molecule type" value="Genomic_DNA"/>
</dbReference>
<organism evidence="1 2">
    <name type="scientific">Stephania cephalantha</name>
    <dbReference type="NCBI Taxonomy" id="152367"/>
    <lineage>
        <taxon>Eukaryota</taxon>
        <taxon>Viridiplantae</taxon>
        <taxon>Streptophyta</taxon>
        <taxon>Embryophyta</taxon>
        <taxon>Tracheophyta</taxon>
        <taxon>Spermatophyta</taxon>
        <taxon>Magnoliopsida</taxon>
        <taxon>Ranunculales</taxon>
        <taxon>Menispermaceae</taxon>
        <taxon>Menispermoideae</taxon>
        <taxon>Cissampelideae</taxon>
        <taxon>Stephania</taxon>
    </lineage>
</organism>
<evidence type="ECO:0000313" key="2">
    <source>
        <dbReference type="Proteomes" id="UP001419268"/>
    </source>
</evidence>
<comment type="caution">
    <text evidence="1">The sequence shown here is derived from an EMBL/GenBank/DDBJ whole genome shotgun (WGS) entry which is preliminary data.</text>
</comment>
<proteinExistence type="predicted"/>
<accession>A0AAP0IPJ1</accession>
<evidence type="ECO:0000313" key="1">
    <source>
        <dbReference type="EMBL" id="KAK9119346.1"/>
    </source>
</evidence>
<sequence>MAKSWDPIHSCYVPRELNLKAHSLARRALLQTVNCIWENPPPDLFMSQWNA</sequence>
<reference evidence="1 2" key="1">
    <citation type="submission" date="2024-01" db="EMBL/GenBank/DDBJ databases">
        <title>Genome assemblies of Stephania.</title>
        <authorList>
            <person name="Yang L."/>
        </authorList>
    </citation>
    <scope>NUCLEOTIDE SEQUENCE [LARGE SCALE GENOMIC DNA]</scope>
    <source>
        <strain evidence="1">JXDWG</strain>
        <tissue evidence="1">Leaf</tissue>
    </source>
</reference>